<dbReference type="Proteomes" id="UP001064971">
    <property type="component" value="Plasmid pDAETH-3"/>
</dbReference>
<evidence type="ECO:0000313" key="3">
    <source>
        <dbReference type="Proteomes" id="UP001064971"/>
    </source>
</evidence>
<name>A0ABM8ALH6_9DEIO</name>
<dbReference type="EMBL" id="AP026563">
    <property type="protein sequence ID" value="BDP44691.1"/>
    <property type="molecule type" value="Genomic_DNA"/>
</dbReference>
<feature type="transmembrane region" description="Helical" evidence="1">
    <location>
        <begin position="42"/>
        <end position="66"/>
    </location>
</feature>
<keyword evidence="1" id="KW-0812">Transmembrane</keyword>
<evidence type="ECO:0000256" key="1">
    <source>
        <dbReference type="SAM" id="Phobius"/>
    </source>
</evidence>
<accession>A0ABM8ALH6</accession>
<proteinExistence type="predicted"/>
<dbReference type="Pfam" id="PF07077">
    <property type="entry name" value="DUF1345"/>
    <property type="match status" value="1"/>
</dbReference>
<keyword evidence="3" id="KW-1185">Reference proteome</keyword>
<gene>
    <name evidence="2" type="ORF">DAETH_46600</name>
</gene>
<evidence type="ECO:0000313" key="2">
    <source>
        <dbReference type="EMBL" id="BDP44691.1"/>
    </source>
</evidence>
<feature type="transmembrane region" description="Helical" evidence="1">
    <location>
        <begin position="20"/>
        <end position="36"/>
    </location>
</feature>
<geneLocation type="plasmid" evidence="2 3">
    <name>pDAETH-3</name>
</geneLocation>
<keyword evidence="1" id="KW-1133">Transmembrane helix</keyword>
<reference evidence="2" key="1">
    <citation type="submission" date="2022-07" db="EMBL/GenBank/DDBJ databases">
        <title>Complete Genome Sequence of the Radioresistant Bacterium Deinococcus aetherius ST0316, Isolated from the Air Dust collected in Lower Stratosphere above Japan.</title>
        <authorList>
            <person name="Satoh K."/>
            <person name="Hagiwara K."/>
            <person name="Katsumata K."/>
            <person name="Kubo A."/>
            <person name="Yokobori S."/>
            <person name="Yamagishi A."/>
            <person name="Oono Y."/>
            <person name="Narumi I."/>
        </authorList>
    </citation>
    <scope>NUCLEOTIDE SEQUENCE</scope>
    <source>
        <strain evidence="2">ST0316</strain>
        <plasmid evidence="2">pDAETH-3</plasmid>
    </source>
</reference>
<protein>
    <submittedName>
        <fullName evidence="2">Uncharacterized protein</fullName>
    </submittedName>
</protein>
<keyword evidence="1" id="KW-0472">Membrane</keyword>
<organism evidence="2 3">
    <name type="scientific">Deinococcus aetherius</name>
    <dbReference type="NCBI Taxonomy" id="200252"/>
    <lineage>
        <taxon>Bacteria</taxon>
        <taxon>Thermotogati</taxon>
        <taxon>Deinococcota</taxon>
        <taxon>Deinococci</taxon>
        <taxon>Deinococcales</taxon>
        <taxon>Deinococcaceae</taxon>
        <taxon>Deinococcus</taxon>
    </lineage>
</organism>
<sequence length="157" mass="16199">MKGISSFTAHLARPAANARARLVVMSIAGLGVYLLLPDTWPWFLQVLLGWDAAAPVFLVPALWLVVSADAAETRQFATRADPARASARLLPLAASSMSLVGVGRGLAEAGKLGGSLEAVLTVSGLLAVGPLLEHPPYGLHPALCAPVLHGRPGRGGL</sequence>
<keyword evidence="2" id="KW-0614">Plasmid</keyword>
<dbReference type="InterPro" id="IPR009781">
    <property type="entry name" value="DUF1345"/>
</dbReference>
<dbReference type="RefSeq" id="WP_264778625.1">
    <property type="nucleotide sequence ID" value="NZ_AP026563.1"/>
</dbReference>